<dbReference type="AlphaFoldDB" id="L8GDM8"/>
<accession>L8GDM8</accession>
<keyword evidence="2" id="KW-1185">Reference proteome</keyword>
<gene>
    <name evidence="1" type="ORF">ACA1_387110</name>
</gene>
<dbReference type="VEuPathDB" id="AmoebaDB:ACA1_387110"/>
<reference evidence="1 2" key="1">
    <citation type="journal article" date="2013" name="Genome Biol.">
        <title>Genome of Acanthamoeba castellanii highlights extensive lateral gene transfer and early evolution of tyrosine kinase signaling.</title>
        <authorList>
            <person name="Clarke M."/>
            <person name="Lohan A.J."/>
            <person name="Liu B."/>
            <person name="Lagkouvardos I."/>
            <person name="Roy S."/>
            <person name="Zafar N."/>
            <person name="Bertelli C."/>
            <person name="Schilde C."/>
            <person name="Kianianmomeni A."/>
            <person name="Burglin T.R."/>
            <person name="Frech C."/>
            <person name="Turcotte B."/>
            <person name="Kopec K.O."/>
            <person name="Synnott J.M."/>
            <person name="Choo C."/>
            <person name="Paponov I."/>
            <person name="Finkler A."/>
            <person name="Soon Heng Tan C."/>
            <person name="Hutchins A.P."/>
            <person name="Weinmeier T."/>
            <person name="Rattei T."/>
            <person name="Chu J.S."/>
            <person name="Gimenez G."/>
            <person name="Irimia M."/>
            <person name="Rigden D.J."/>
            <person name="Fitzpatrick D.A."/>
            <person name="Lorenzo-Morales J."/>
            <person name="Bateman A."/>
            <person name="Chiu C.H."/>
            <person name="Tang P."/>
            <person name="Hegemann P."/>
            <person name="Fromm H."/>
            <person name="Raoult D."/>
            <person name="Greub G."/>
            <person name="Miranda-Saavedra D."/>
            <person name="Chen N."/>
            <person name="Nash P."/>
            <person name="Ginger M.L."/>
            <person name="Horn M."/>
            <person name="Schaap P."/>
            <person name="Caler L."/>
            <person name="Loftus B."/>
        </authorList>
    </citation>
    <scope>NUCLEOTIDE SEQUENCE [LARGE SCALE GENOMIC DNA]</scope>
    <source>
        <strain evidence="1 2">Neff</strain>
    </source>
</reference>
<protein>
    <submittedName>
        <fullName evidence="1">Uncharacterized protein</fullName>
    </submittedName>
</protein>
<sequence length="159" mass="17986">MVIATGEGGWLMLGFTLDAHNIKLFAQASSESLAKRFHLAHDRSDLIYHGRVTPGRKSIWQLRPGLKFLGEVARTYGLLPPLERLRPSADSNGEGNCDLAEKKEEDLNEERDNRLRVLAVLFPARQSRRRRHSRKGSAIRHLHDMSSTWMGSCRTGRVA</sequence>
<dbReference type="EMBL" id="KB008156">
    <property type="protein sequence ID" value="ELR11122.1"/>
    <property type="molecule type" value="Genomic_DNA"/>
</dbReference>
<name>L8GDM8_ACACF</name>
<evidence type="ECO:0000313" key="2">
    <source>
        <dbReference type="Proteomes" id="UP000011083"/>
    </source>
</evidence>
<organism evidence="1 2">
    <name type="scientific">Acanthamoeba castellanii (strain ATCC 30010 / Neff)</name>
    <dbReference type="NCBI Taxonomy" id="1257118"/>
    <lineage>
        <taxon>Eukaryota</taxon>
        <taxon>Amoebozoa</taxon>
        <taxon>Discosea</taxon>
        <taxon>Longamoebia</taxon>
        <taxon>Centramoebida</taxon>
        <taxon>Acanthamoebidae</taxon>
        <taxon>Acanthamoeba</taxon>
    </lineage>
</organism>
<dbReference type="GeneID" id="14911663"/>
<dbReference type="KEGG" id="acan:ACA1_387110"/>
<dbReference type="Proteomes" id="UP000011083">
    <property type="component" value="Unassembled WGS sequence"/>
</dbReference>
<evidence type="ECO:0000313" key="1">
    <source>
        <dbReference type="EMBL" id="ELR11122.1"/>
    </source>
</evidence>
<proteinExistence type="predicted"/>
<dbReference type="RefSeq" id="XP_004333135.1">
    <property type="nucleotide sequence ID" value="XM_004333087.1"/>
</dbReference>